<reference evidence="2" key="1">
    <citation type="journal article" date="2021" name="IMA Fungus">
        <title>Genomic characterization of three marine fungi, including Emericellopsis atlantica sp. nov. with signatures of a generalist lifestyle and marine biomass degradation.</title>
        <authorList>
            <person name="Hagestad O.C."/>
            <person name="Hou L."/>
            <person name="Andersen J.H."/>
            <person name="Hansen E.H."/>
            <person name="Altermark B."/>
            <person name="Li C."/>
            <person name="Kuhnert E."/>
            <person name="Cox R.J."/>
            <person name="Crous P.W."/>
            <person name="Spatafora J.W."/>
            <person name="Lail K."/>
            <person name="Amirebrahimi M."/>
            <person name="Lipzen A."/>
            <person name="Pangilinan J."/>
            <person name="Andreopoulos W."/>
            <person name="Hayes R.D."/>
            <person name="Ng V."/>
            <person name="Grigoriev I.V."/>
            <person name="Jackson S.A."/>
            <person name="Sutton T.D.S."/>
            <person name="Dobson A.D.W."/>
            <person name="Rama T."/>
        </authorList>
    </citation>
    <scope>NUCLEOTIDE SEQUENCE</scope>
    <source>
        <strain evidence="2">TRa018bII</strain>
    </source>
</reference>
<evidence type="ECO:0000313" key="3">
    <source>
        <dbReference type="Proteomes" id="UP000824998"/>
    </source>
</evidence>
<keyword evidence="3" id="KW-1185">Reference proteome</keyword>
<dbReference type="AlphaFoldDB" id="A0A9P7YUM7"/>
<comment type="caution">
    <text evidence="2">The sequence shown here is derived from an EMBL/GenBank/DDBJ whole genome shotgun (WGS) entry which is preliminary data.</text>
</comment>
<protein>
    <submittedName>
        <fullName evidence="2">Uncharacterized protein</fullName>
    </submittedName>
</protein>
<gene>
    <name evidence="2" type="ORF">BJ875DRAFT_1190</name>
</gene>
<accession>A0A9P7YUM7</accession>
<organism evidence="2 3">
    <name type="scientific">Amylocarpus encephaloides</name>
    <dbReference type="NCBI Taxonomy" id="45428"/>
    <lineage>
        <taxon>Eukaryota</taxon>
        <taxon>Fungi</taxon>
        <taxon>Dikarya</taxon>
        <taxon>Ascomycota</taxon>
        <taxon>Pezizomycotina</taxon>
        <taxon>Leotiomycetes</taxon>
        <taxon>Helotiales</taxon>
        <taxon>Helotiales incertae sedis</taxon>
        <taxon>Amylocarpus</taxon>
    </lineage>
</organism>
<feature type="region of interest" description="Disordered" evidence="1">
    <location>
        <begin position="48"/>
        <end position="67"/>
    </location>
</feature>
<proteinExistence type="predicted"/>
<feature type="region of interest" description="Disordered" evidence="1">
    <location>
        <begin position="172"/>
        <end position="194"/>
    </location>
</feature>
<evidence type="ECO:0000313" key="2">
    <source>
        <dbReference type="EMBL" id="KAG9239717.1"/>
    </source>
</evidence>
<evidence type="ECO:0000256" key="1">
    <source>
        <dbReference type="SAM" id="MobiDB-lite"/>
    </source>
</evidence>
<dbReference type="Proteomes" id="UP000824998">
    <property type="component" value="Unassembled WGS sequence"/>
</dbReference>
<name>A0A9P7YUM7_9HELO</name>
<sequence>MNLCTTPRLCSRQRPDPWEAVHSILGSRSLADGEFPGSRDAEASRVFGCGKGEGEGKRGEAPPTWEGRGELRIGERQMRCDGRWGEPDMAIRMLVLLASNPHTFAYDIDIVVSGYAPRRTNAMERLGTSTAFHGRLVFALAAERPASDHGRGRRSRSDTLRRVRNMYCTVINSTNDPHIPTDPPRSNQRVGIDGFSGFWEGEQEE</sequence>
<dbReference type="EMBL" id="MU251356">
    <property type="protein sequence ID" value="KAG9239717.1"/>
    <property type="molecule type" value="Genomic_DNA"/>
</dbReference>